<evidence type="ECO:0000256" key="1">
    <source>
        <dbReference type="ARBA" id="ARBA00004651"/>
    </source>
</evidence>
<keyword evidence="3 6" id="KW-0812">Transmembrane</keyword>
<proteinExistence type="predicted"/>
<feature type="transmembrane region" description="Helical" evidence="6">
    <location>
        <begin position="27"/>
        <end position="47"/>
    </location>
</feature>
<dbReference type="Pfam" id="PF02687">
    <property type="entry name" value="FtsX"/>
    <property type="match status" value="2"/>
</dbReference>
<feature type="transmembrane region" description="Helical" evidence="6">
    <location>
        <begin position="806"/>
        <end position="825"/>
    </location>
</feature>
<evidence type="ECO:0000313" key="10">
    <source>
        <dbReference type="Proteomes" id="UP000198521"/>
    </source>
</evidence>
<dbReference type="PANTHER" id="PTHR30287:SF1">
    <property type="entry name" value="INNER MEMBRANE PROTEIN"/>
    <property type="match status" value="1"/>
</dbReference>
<protein>
    <submittedName>
        <fullName evidence="9">Putative ABC transport system permease protein</fullName>
    </submittedName>
</protein>
<accession>A0A1H7HDD4</accession>
<feature type="transmembrane region" description="Helical" evidence="6">
    <location>
        <begin position="771"/>
        <end position="794"/>
    </location>
</feature>
<evidence type="ECO:0000256" key="5">
    <source>
        <dbReference type="ARBA" id="ARBA00023136"/>
    </source>
</evidence>
<evidence type="ECO:0000259" key="8">
    <source>
        <dbReference type="Pfam" id="PF12704"/>
    </source>
</evidence>
<keyword evidence="5 6" id="KW-0472">Membrane</keyword>
<feature type="domain" description="MacB-like periplasmic core" evidence="8">
    <location>
        <begin position="28"/>
        <end position="201"/>
    </location>
</feature>
<feature type="transmembrane region" description="Helical" evidence="6">
    <location>
        <begin position="354"/>
        <end position="380"/>
    </location>
</feature>
<feature type="domain" description="ABC3 transporter permease C-terminal" evidence="7">
    <location>
        <begin position="721"/>
        <end position="835"/>
    </location>
</feature>
<feature type="transmembrane region" description="Helical" evidence="6">
    <location>
        <begin position="476"/>
        <end position="495"/>
    </location>
</feature>
<keyword evidence="10" id="KW-1185">Reference proteome</keyword>
<feature type="transmembrane region" description="Helical" evidence="6">
    <location>
        <begin position="260"/>
        <end position="284"/>
    </location>
</feature>
<keyword evidence="4 6" id="KW-1133">Transmembrane helix</keyword>
<gene>
    <name evidence="9" type="ORF">SAMN04487910_0608</name>
</gene>
<evidence type="ECO:0000259" key="7">
    <source>
        <dbReference type="Pfam" id="PF02687"/>
    </source>
</evidence>
<sequence>MHSYSRTDIGWLLKMAWRDGRSSISRLLLFMASIILGIAAVVSIQLFSENVKQNIQDQSKVLMGADFIIDSRQLPNEKVQAIIDSLGADAYEVSFPSMAAFPRNGAAKLVQVRGMEGNFPFYGTLETEPINAAAEYQKRGGALVDATLMLQYDIKPGDSIKLGLVTFPILGAINSMPGSSGISSTVAPTVLIPYRFIEQTELLQLGSRKRYQYFFESPEADLIKLDKTLDPILDAENADLDTHTSTSRRIGRGYGNLGKFLNLAAFIALLLGCIGIASSVHIYIKEKLTDVAVLKCLGASRKQAFLIYLIQIAVMGLIGGILGTAVGIGLQQLLPFLLDGFLPFDVEVSISLQPIFMGLLLGVLMSVLFALQPLLATWYVSPLEVLRVSEKQARGSKKIRVFTFGAILLFILLFSLWIFKDILFAFAFVAGIFITFAILAGISALFIKVIKKYFPTAWGFTARTSLLNLFRPNNQTTVLIFAIGLGTFLISTLYFTKDILLTKTALDNGSDNANIILVDVQPEQRDAVIASMSPAGLEVIDNLSIVTMRMHSIKGKLSNEIRKDTTSAVNDWVLNHEFRTTFRDSLIASESIIDGSWVKEVNSGEKVPISISESLAENAKLGVGDPVIFNIQGVLMETIVGSIRKVDWTRLQLNFMVVFPKGVLEQAPQFHVLTTYVPDSNKSAALQRELVSKFPNVTVFDLRQIYTVIEDILGKISWVINFMAFFSILTGIIVLIGSVRNSKYQRIKESVLLRTLGAKSKQILSITALEYLFLGILGSLAGILLSLISSQLLATLLFEEPFVPSGIPFLLFLPSIVILVLIIGLSNIKSVLQSPPLNILRKVG</sequence>
<dbReference type="EMBL" id="FOAB01000001">
    <property type="protein sequence ID" value="SEK47382.1"/>
    <property type="molecule type" value="Genomic_DNA"/>
</dbReference>
<keyword evidence="2" id="KW-1003">Cell membrane</keyword>
<feature type="domain" description="ABC3 transporter permease C-terminal" evidence="7">
    <location>
        <begin position="263"/>
        <end position="375"/>
    </location>
</feature>
<dbReference type="AlphaFoldDB" id="A0A1H7HDD4"/>
<dbReference type="InterPro" id="IPR038766">
    <property type="entry name" value="Membrane_comp_ABC_pdt"/>
</dbReference>
<evidence type="ECO:0000313" key="9">
    <source>
        <dbReference type="EMBL" id="SEK47382.1"/>
    </source>
</evidence>
<name>A0A1H7HDD4_AQUAM</name>
<feature type="transmembrane region" description="Helical" evidence="6">
    <location>
        <begin position="401"/>
        <end position="419"/>
    </location>
</feature>
<dbReference type="InterPro" id="IPR025857">
    <property type="entry name" value="MacB_PCD"/>
</dbReference>
<dbReference type="Pfam" id="PF12704">
    <property type="entry name" value="MacB_PCD"/>
    <property type="match status" value="1"/>
</dbReference>
<feature type="transmembrane region" description="Helical" evidence="6">
    <location>
        <begin position="425"/>
        <end position="447"/>
    </location>
</feature>
<dbReference type="STRING" id="1038014.SAMN04487910_0608"/>
<feature type="transmembrane region" description="Helical" evidence="6">
    <location>
        <begin position="718"/>
        <end position="739"/>
    </location>
</feature>
<dbReference type="InterPro" id="IPR003838">
    <property type="entry name" value="ABC3_permease_C"/>
</dbReference>
<evidence type="ECO:0000256" key="6">
    <source>
        <dbReference type="SAM" id="Phobius"/>
    </source>
</evidence>
<feature type="transmembrane region" description="Helical" evidence="6">
    <location>
        <begin position="305"/>
        <end position="334"/>
    </location>
</feature>
<dbReference type="GO" id="GO:0005886">
    <property type="term" value="C:plasma membrane"/>
    <property type="evidence" value="ECO:0007669"/>
    <property type="project" value="UniProtKB-SubCell"/>
</dbReference>
<comment type="subcellular location">
    <subcellularLocation>
        <location evidence="1">Cell membrane</location>
        <topology evidence="1">Multi-pass membrane protein</topology>
    </subcellularLocation>
</comment>
<dbReference type="PANTHER" id="PTHR30287">
    <property type="entry name" value="MEMBRANE COMPONENT OF PREDICTED ABC SUPERFAMILY METABOLITE UPTAKE TRANSPORTER"/>
    <property type="match status" value="1"/>
</dbReference>
<dbReference type="Proteomes" id="UP000198521">
    <property type="component" value="Unassembled WGS sequence"/>
</dbReference>
<reference evidence="10" key="1">
    <citation type="submission" date="2016-10" db="EMBL/GenBank/DDBJ databases">
        <authorList>
            <person name="Varghese N."/>
            <person name="Submissions S."/>
        </authorList>
    </citation>
    <scope>NUCLEOTIDE SEQUENCE [LARGE SCALE GENOMIC DNA]</scope>
    <source>
        <strain evidence="10">DSM 25232 / NCIMB 14723 / 92V</strain>
    </source>
</reference>
<organism evidence="9 10">
    <name type="scientific">Aquimarina amphilecti</name>
    <dbReference type="NCBI Taxonomy" id="1038014"/>
    <lineage>
        <taxon>Bacteria</taxon>
        <taxon>Pseudomonadati</taxon>
        <taxon>Bacteroidota</taxon>
        <taxon>Flavobacteriia</taxon>
        <taxon>Flavobacteriales</taxon>
        <taxon>Flavobacteriaceae</taxon>
        <taxon>Aquimarina</taxon>
    </lineage>
</organism>
<evidence type="ECO:0000256" key="3">
    <source>
        <dbReference type="ARBA" id="ARBA00022692"/>
    </source>
</evidence>
<evidence type="ECO:0000256" key="4">
    <source>
        <dbReference type="ARBA" id="ARBA00022989"/>
    </source>
</evidence>
<evidence type="ECO:0000256" key="2">
    <source>
        <dbReference type="ARBA" id="ARBA00022475"/>
    </source>
</evidence>